<accession>A0AAU8M0N6</accession>
<dbReference type="GO" id="GO:0006508">
    <property type="term" value="P:proteolysis"/>
    <property type="evidence" value="ECO:0007669"/>
    <property type="project" value="UniProtKB-UniRule"/>
</dbReference>
<keyword evidence="1 2" id="KW-0479">Metal-binding</keyword>
<keyword evidence="2" id="KW-0862">Zinc</keyword>
<dbReference type="CDD" id="cd06460">
    <property type="entry name" value="M32_Taq"/>
    <property type="match status" value="1"/>
</dbReference>
<feature type="binding site" evidence="2">
    <location>
        <position position="264"/>
    </location>
    <ligand>
        <name>Zn(2+)</name>
        <dbReference type="ChEBI" id="CHEBI:29105"/>
        <note>catalytic</note>
    </ligand>
</feature>
<comment type="catalytic activity">
    <reaction evidence="1">
        <text>Release of a C-terminal amino acid with broad specificity, except for -Pro.</text>
        <dbReference type="EC" id="3.4.17.19"/>
    </reaction>
</comment>
<dbReference type="InterPro" id="IPR001333">
    <property type="entry name" value="Peptidase_M32_Taq"/>
</dbReference>
<dbReference type="AlphaFoldDB" id="A0AAU8M0N6"/>
<dbReference type="PANTHER" id="PTHR34217">
    <property type="entry name" value="METAL-DEPENDENT CARBOXYPEPTIDASE"/>
    <property type="match status" value="1"/>
</dbReference>
<comment type="function">
    <text evidence="1">Broad specificity carboxypetidase that releases amino acids sequentially from the C-terminus, including neutral, aromatic, polar and basic residues.</text>
</comment>
<evidence type="ECO:0000256" key="1">
    <source>
        <dbReference type="PIRNR" id="PIRNR006615"/>
    </source>
</evidence>
<dbReference type="PRINTS" id="PR00998">
    <property type="entry name" value="CRBOXYPTASET"/>
</dbReference>
<comment type="cofactor">
    <cofactor evidence="2">
        <name>Zn(2+)</name>
        <dbReference type="ChEBI" id="CHEBI:29105"/>
    </cofactor>
    <text evidence="2">Binds 1 zinc ion per subunit.</text>
</comment>
<dbReference type="Gene3D" id="1.10.1370.30">
    <property type="match status" value="1"/>
</dbReference>
<dbReference type="GO" id="GO:0004181">
    <property type="term" value="F:metallocarboxypeptidase activity"/>
    <property type="evidence" value="ECO:0007669"/>
    <property type="project" value="UniProtKB-UniRule"/>
</dbReference>
<evidence type="ECO:0000313" key="4">
    <source>
        <dbReference type="EMBL" id="XCN74691.1"/>
    </source>
</evidence>
<dbReference type="PROSITE" id="PS52034">
    <property type="entry name" value="PEPTIDASE_M32"/>
    <property type="match status" value="1"/>
</dbReference>
<evidence type="ECO:0000256" key="2">
    <source>
        <dbReference type="PIRSR" id="PIRSR006615-1"/>
    </source>
</evidence>
<keyword evidence="1" id="KW-0482">Metalloprotease</keyword>
<keyword evidence="1 4" id="KW-0121">Carboxypeptidase</keyword>
<evidence type="ECO:0000256" key="3">
    <source>
        <dbReference type="PIRSR" id="PIRSR006615-2"/>
    </source>
</evidence>
<dbReference type="EC" id="3.4.17.19" evidence="1"/>
<feature type="binding site" evidence="2">
    <location>
        <position position="268"/>
    </location>
    <ligand>
        <name>Zn(2+)</name>
        <dbReference type="ChEBI" id="CHEBI:29105"/>
        <note>catalytic</note>
    </ligand>
</feature>
<reference evidence="4" key="1">
    <citation type="journal article" date="2024" name="Syst. Appl. Microbiol.">
        <title>First single-strain enrichments of Electrothrix cable bacteria, description of E. aestuarii sp. nov. and E. rattekaaiensis sp. nov., and proposal of a cable bacteria taxonomy following the rules of the SeqCode.</title>
        <authorList>
            <person name="Plum-Jensen L.E."/>
            <person name="Schramm A."/>
            <person name="Marshall I.P.G."/>
        </authorList>
    </citation>
    <scope>NUCLEOTIDE SEQUENCE</scope>
    <source>
        <strain evidence="4">Rat1</strain>
    </source>
</reference>
<protein>
    <recommendedName>
        <fullName evidence="1">Metal-dependent carboxypeptidase</fullName>
        <ecNumber evidence="1">3.4.17.19</ecNumber>
    </recommendedName>
</protein>
<dbReference type="PIRSF" id="PIRSF006615">
    <property type="entry name" value="Zn_crbxpep_Taq"/>
    <property type="match status" value="1"/>
</dbReference>
<dbReference type="PANTHER" id="PTHR34217:SF1">
    <property type="entry name" value="CARBOXYPEPTIDASE 1"/>
    <property type="match status" value="1"/>
</dbReference>
<name>A0AAU8M0N6_9BACT</name>
<keyword evidence="1" id="KW-0645">Protease</keyword>
<feature type="active site" description="Proton donor/acceptor" evidence="3">
    <location>
        <position position="265"/>
    </location>
</feature>
<gene>
    <name evidence="4" type="ORF">Q3M24_08110</name>
</gene>
<organism evidence="4">
    <name type="scientific">Candidatus Electrothrix aestuarii</name>
    <dbReference type="NCBI Taxonomy" id="3062594"/>
    <lineage>
        <taxon>Bacteria</taxon>
        <taxon>Pseudomonadati</taxon>
        <taxon>Thermodesulfobacteriota</taxon>
        <taxon>Desulfobulbia</taxon>
        <taxon>Desulfobulbales</taxon>
        <taxon>Desulfobulbaceae</taxon>
        <taxon>Candidatus Electrothrix</taxon>
    </lineage>
</organism>
<reference evidence="4" key="2">
    <citation type="submission" date="2024-06" db="EMBL/GenBank/DDBJ databases">
        <authorList>
            <person name="Plum-Jensen L.E."/>
            <person name="Schramm A."/>
            <person name="Marshall I.P.G."/>
        </authorList>
    </citation>
    <scope>NUCLEOTIDE SEQUENCE</scope>
    <source>
        <strain evidence="4">Rat1</strain>
    </source>
</reference>
<dbReference type="EMBL" id="CP159373">
    <property type="protein sequence ID" value="XCN74691.1"/>
    <property type="molecule type" value="Genomic_DNA"/>
</dbReference>
<dbReference type="SUPFAM" id="SSF55486">
    <property type="entry name" value="Metalloproteases ('zincins'), catalytic domain"/>
    <property type="match status" value="1"/>
</dbReference>
<comment type="similarity">
    <text evidence="1">Belongs to the peptidase M32 family.</text>
</comment>
<feature type="binding site" evidence="2">
    <location>
        <position position="294"/>
    </location>
    <ligand>
        <name>Zn(2+)</name>
        <dbReference type="ChEBI" id="CHEBI:29105"/>
        <note>catalytic</note>
    </ligand>
</feature>
<keyword evidence="1 4" id="KW-0378">Hydrolase</keyword>
<proteinExistence type="inferred from homology"/>
<dbReference type="Pfam" id="PF02074">
    <property type="entry name" value="Peptidase_M32"/>
    <property type="match status" value="1"/>
</dbReference>
<sequence length="501" mass="57397">MHDILHELKTSLQEINDLGMAASLLNWDQSTYMPPEGAAARARQLATLARLSQEKFVDPAIGKLLDRLEPWAEGQPYDSDDASLIRVVRRDYEEAIKIPTAFMAEFSEHSALSYQAWAKARPENDFTSLQPILEKTLDYSRQLADFFPGYEHIADPLIDFADYGMKASDVRVLFGELRQQLSPIVQAITEQEPADDTCLRQVFPEAEQLQFSEEVVRQLGYDFQRGRMDKTHHPFMTKFSLGDVRITTRVKEDFLGECLYSVIHEGGHAMYEQGIRRELEGLPLAGGTGTGVHESQSRLWENIVGRSRAFTECFYPRLQALFPDQLKDVPLETYYRAINKVERSLIRTDADEVTYNLHVMLRFDFEMDLLEGKLAIKDLPEAWHARFEEDFSMRAPDDRDGVLQDVHWFAGQIGGAFQGYTLGNILSAQFYSQALQAHPEIAEQIRQGQFDTLRSWLTENIYQHGRKYTEPELIERVTGGPVTIEPYIAYLKAKYGELYAL</sequence>
<dbReference type="KEGG" id="eaj:Q3M24_08110"/>
<dbReference type="GO" id="GO:0046872">
    <property type="term" value="F:metal ion binding"/>
    <property type="evidence" value="ECO:0007669"/>
    <property type="project" value="UniProtKB-KW"/>
</dbReference>